<dbReference type="Proteomes" id="UP000426265">
    <property type="component" value="Unassembled WGS sequence"/>
</dbReference>
<proteinExistence type="predicted"/>
<accession>A0A654G5K7</accession>
<protein>
    <submittedName>
        <fullName evidence="1">Uncharacterized protein</fullName>
    </submittedName>
</protein>
<name>A0A654G5K7_ARATH</name>
<evidence type="ECO:0000313" key="1">
    <source>
        <dbReference type="EMBL" id="VYS68442.1"/>
    </source>
</evidence>
<evidence type="ECO:0000313" key="2">
    <source>
        <dbReference type="Proteomes" id="UP000426265"/>
    </source>
</evidence>
<reference evidence="1 2" key="1">
    <citation type="submission" date="2019-11" db="EMBL/GenBank/DDBJ databases">
        <authorList>
            <person name="Jiao W.-B."/>
            <person name="Schneeberger K."/>
        </authorList>
    </citation>
    <scope>NUCLEOTIDE SEQUENCE [LARGE SCALE GENOMIC DNA]</scope>
    <source>
        <strain evidence="2">cv. An-1</strain>
    </source>
</reference>
<gene>
    <name evidence="1" type="ORF">AN1_LOCUS23832</name>
</gene>
<dbReference type="EMBL" id="CACRSJ010000110">
    <property type="protein sequence ID" value="VYS68442.1"/>
    <property type="molecule type" value="Genomic_DNA"/>
</dbReference>
<organism evidence="1 2">
    <name type="scientific">Arabidopsis thaliana</name>
    <name type="common">Mouse-ear cress</name>
    <dbReference type="NCBI Taxonomy" id="3702"/>
    <lineage>
        <taxon>Eukaryota</taxon>
        <taxon>Viridiplantae</taxon>
        <taxon>Streptophyta</taxon>
        <taxon>Embryophyta</taxon>
        <taxon>Tracheophyta</taxon>
        <taxon>Spermatophyta</taxon>
        <taxon>Magnoliopsida</taxon>
        <taxon>eudicotyledons</taxon>
        <taxon>Gunneridae</taxon>
        <taxon>Pentapetalae</taxon>
        <taxon>rosids</taxon>
        <taxon>malvids</taxon>
        <taxon>Brassicales</taxon>
        <taxon>Brassicaceae</taxon>
        <taxon>Camelineae</taxon>
        <taxon>Arabidopsis</taxon>
    </lineage>
</organism>
<sequence length="100" mass="11249">MEDSLDYVLLVEYCPAIPSENKFHCCGEVSPFTHQEQYKSTFMLRRLRFSAIPIDRDAKHQRNCFNFGVMSKFHNAFAISGELAKGGVGDVSSIARLSSV</sequence>
<dbReference type="AlphaFoldDB" id="A0A654G5K7"/>